<dbReference type="Proteomes" id="UP001174694">
    <property type="component" value="Unassembled WGS sequence"/>
</dbReference>
<evidence type="ECO:0000313" key="3">
    <source>
        <dbReference type="Proteomes" id="UP001174694"/>
    </source>
</evidence>
<sequence length="609" mass="65943">MIGFGSKKSLTAELHEDDSYVLTTGGFKTVANIKTEHFKTQGTPNNKSKWQLTLTYGPFLALAPTTFLSLLLLISDRKHWVASPSIYVLIAANRATIQLVVQVLASILGFLNFLIVCKLINYHTRLRLSKASMSLEALRFWNSLLSQQLNTKVPIHLLVPLVVFLGLGVVPSALWAAAITPVVVTVTKSGQLQLPSYASTDVLVDGWRNRSGLPSTRSTKGLFTYNVGERFQGSLLEAASTATTVDGNPGLRSKLDFTGYSYIGRSYGVGTSVGLVDDDIQLNSLANQYTYLEAGYLPTVKCIYNETTQFVLGKDTSDGKMFFSAGGYLPNSYGADGKPILAEWSRYPGYTTDSIVALGVATIIQTTRRIIGIASGAKYPNLNTTQCETIFSPTLFNITVQLGGRNITVTPVANATVDDIEPHGNLTYLANWQLMLISTDQTSLYTSLVGNSFNSSIENYITAQDTLGKTAPSAADATLRGLENSVTAMMDGILTGYAGAQLMVANETTATNVYVDVQALRFGQGVWINTVVVVNTVMILLVLLEAVRTRGWSGLSDFDYTEPTDLVFGVARACESEALIQWEDDGGGMDRLRIAQRGKTLVLQVGKGL</sequence>
<evidence type="ECO:0000256" key="1">
    <source>
        <dbReference type="SAM" id="Phobius"/>
    </source>
</evidence>
<name>A0AA38R7F9_9PEZI</name>
<comment type="caution">
    <text evidence="2">The sequence shown here is derived from an EMBL/GenBank/DDBJ whole genome shotgun (WGS) entry which is preliminary data.</text>
</comment>
<feature type="transmembrane region" description="Helical" evidence="1">
    <location>
        <begin position="54"/>
        <end position="75"/>
    </location>
</feature>
<proteinExistence type="predicted"/>
<organism evidence="2 3">
    <name type="scientific">Pleurostoma richardsiae</name>
    <dbReference type="NCBI Taxonomy" id="41990"/>
    <lineage>
        <taxon>Eukaryota</taxon>
        <taxon>Fungi</taxon>
        <taxon>Dikarya</taxon>
        <taxon>Ascomycota</taxon>
        <taxon>Pezizomycotina</taxon>
        <taxon>Sordariomycetes</taxon>
        <taxon>Sordariomycetidae</taxon>
        <taxon>Calosphaeriales</taxon>
        <taxon>Pleurostomataceae</taxon>
        <taxon>Pleurostoma</taxon>
    </lineage>
</organism>
<keyword evidence="1" id="KW-0812">Transmembrane</keyword>
<feature type="transmembrane region" description="Helical" evidence="1">
    <location>
        <begin position="157"/>
        <end position="178"/>
    </location>
</feature>
<protein>
    <submittedName>
        <fullName evidence="2">Uncharacterized protein</fullName>
    </submittedName>
</protein>
<accession>A0AA38R7F9</accession>
<keyword evidence="3" id="KW-1185">Reference proteome</keyword>
<feature type="transmembrane region" description="Helical" evidence="1">
    <location>
        <begin position="526"/>
        <end position="544"/>
    </location>
</feature>
<gene>
    <name evidence="2" type="ORF">NKR23_g12469</name>
</gene>
<reference evidence="2" key="1">
    <citation type="submission" date="2022-07" db="EMBL/GenBank/DDBJ databases">
        <title>Fungi with potential for degradation of polypropylene.</title>
        <authorList>
            <person name="Gostincar C."/>
        </authorList>
    </citation>
    <scope>NUCLEOTIDE SEQUENCE</scope>
    <source>
        <strain evidence="2">EXF-13308</strain>
    </source>
</reference>
<dbReference type="EMBL" id="JANBVO010000141">
    <property type="protein sequence ID" value="KAJ9129746.1"/>
    <property type="molecule type" value="Genomic_DNA"/>
</dbReference>
<keyword evidence="1" id="KW-0472">Membrane</keyword>
<evidence type="ECO:0000313" key="2">
    <source>
        <dbReference type="EMBL" id="KAJ9129746.1"/>
    </source>
</evidence>
<keyword evidence="1" id="KW-1133">Transmembrane helix</keyword>
<feature type="transmembrane region" description="Helical" evidence="1">
    <location>
        <begin position="95"/>
        <end position="120"/>
    </location>
</feature>
<dbReference type="AlphaFoldDB" id="A0AA38R7F9"/>